<comment type="function">
    <text evidence="1 8">Attaches a formyl group to the free amino group of methionyl-tRNA(fMet). The formyl group appears to play a dual role in the initiator identity of N-formylmethionyl-tRNA by promoting its recognition by IF2 and preventing the misappropriation of this tRNA by the elongation apparatus.</text>
</comment>
<feature type="binding site" evidence="8">
    <location>
        <begin position="113"/>
        <end position="116"/>
    </location>
    <ligand>
        <name>(6S)-5,6,7,8-tetrahydrofolate</name>
        <dbReference type="ChEBI" id="CHEBI:57453"/>
    </ligand>
</feature>
<dbReference type="RefSeq" id="WP_164451058.1">
    <property type="nucleotide sequence ID" value="NZ_JAAIJQ010000007.1"/>
</dbReference>
<dbReference type="NCBIfam" id="TIGR00460">
    <property type="entry name" value="fmt"/>
    <property type="match status" value="1"/>
</dbReference>
<evidence type="ECO:0000256" key="2">
    <source>
        <dbReference type="ARBA" id="ARBA00010699"/>
    </source>
</evidence>
<dbReference type="Proteomes" id="UP000483379">
    <property type="component" value="Unassembled WGS sequence"/>
</dbReference>
<gene>
    <name evidence="8" type="primary">fmt</name>
    <name evidence="11" type="ORF">G3446_03695</name>
</gene>
<dbReference type="Gene3D" id="3.10.25.10">
    <property type="entry name" value="Formyl transferase, C-terminal domain"/>
    <property type="match status" value="1"/>
</dbReference>
<dbReference type="Gene3D" id="3.40.50.170">
    <property type="entry name" value="Formyl transferase, N-terminal domain"/>
    <property type="match status" value="1"/>
</dbReference>
<dbReference type="InterPro" id="IPR041711">
    <property type="entry name" value="Met-tRNA-FMT_N"/>
</dbReference>
<feature type="domain" description="Formyl transferase N-terminal" evidence="9">
    <location>
        <begin position="7"/>
        <end position="184"/>
    </location>
</feature>
<comment type="caution">
    <text evidence="11">The sequence shown here is derived from an EMBL/GenBank/DDBJ whole genome shotgun (WGS) entry which is preliminary data.</text>
</comment>
<keyword evidence="12" id="KW-1185">Reference proteome</keyword>
<dbReference type="CDD" id="cd08646">
    <property type="entry name" value="FMT_core_Met-tRNA-FMT_N"/>
    <property type="match status" value="1"/>
</dbReference>
<dbReference type="InterPro" id="IPR037022">
    <property type="entry name" value="Formyl_trans_C_sf"/>
</dbReference>
<dbReference type="InterPro" id="IPR044135">
    <property type="entry name" value="Met-tRNA-FMT_C"/>
</dbReference>
<evidence type="ECO:0000256" key="3">
    <source>
        <dbReference type="ARBA" id="ARBA00012261"/>
    </source>
</evidence>
<evidence type="ECO:0000256" key="7">
    <source>
        <dbReference type="ARBA" id="ARBA00048558"/>
    </source>
</evidence>
<keyword evidence="6 8" id="KW-0648">Protein biosynthesis</keyword>
<accession>A0A6M0JTY2</accession>
<dbReference type="HAMAP" id="MF_00182">
    <property type="entry name" value="Formyl_trans"/>
    <property type="match status" value="1"/>
</dbReference>
<evidence type="ECO:0000256" key="4">
    <source>
        <dbReference type="ARBA" id="ARBA00016014"/>
    </source>
</evidence>
<dbReference type="EC" id="2.1.2.9" evidence="3 8"/>
<dbReference type="PANTHER" id="PTHR11138">
    <property type="entry name" value="METHIONYL-TRNA FORMYLTRANSFERASE"/>
    <property type="match status" value="1"/>
</dbReference>
<protein>
    <recommendedName>
        <fullName evidence="4 8">Methionyl-tRNA formyltransferase</fullName>
        <ecNumber evidence="3 8">2.1.2.9</ecNumber>
    </recommendedName>
</protein>
<evidence type="ECO:0000256" key="5">
    <source>
        <dbReference type="ARBA" id="ARBA00022679"/>
    </source>
</evidence>
<evidence type="ECO:0000259" key="10">
    <source>
        <dbReference type="Pfam" id="PF02911"/>
    </source>
</evidence>
<dbReference type="Pfam" id="PF00551">
    <property type="entry name" value="Formyl_trans_N"/>
    <property type="match status" value="1"/>
</dbReference>
<comment type="similarity">
    <text evidence="2 8">Belongs to the Fmt family.</text>
</comment>
<dbReference type="InterPro" id="IPR005794">
    <property type="entry name" value="Fmt"/>
</dbReference>
<organism evidence="11 12">
    <name type="scientific">Thiorhodococcus minor</name>
    <dbReference type="NCBI Taxonomy" id="57489"/>
    <lineage>
        <taxon>Bacteria</taxon>
        <taxon>Pseudomonadati</taxon>
        <taxon>Pseudomonadota</taxon>
        <taxon>Gammaproteobacteria</taxon>
        <taxon>Chromatiales</taxon>
        <taxon>Chromatiaceae</taxon>
        <taxon>Thiorhodococcus</taxon>
    </lineage>
</organism>
<dbReference type="SUPFAM" id="SSF53328">
    <property type="entry name" value="Formyltransferase"/>
    <property type="match status" value="1"/>
</dbReference>
<reference evidence="11 12" key="1">
    <citation type="submission" date="2020-02" db="EMBL/GenBank/DDBJ databases">
        <title>Genome sequences of Thiorhodococcus mannitoliphagus and Thiorhodococcus minor, purple sulfur photosynthetic bacteria in the gammaproteobacterial family, Chromatiaceae.</title>
        <authorList>
            <person name="Aviles F.A."/>
            <person name="Meyer T.E."/>
            <person name="Kyndt J.A."/>
        </authorList>
    </citation>
    <scope>NUCLEOTIDE SEQUENCE [LARGE SCALE GENOMIC DNA]</scope>
    <source>
        <strain evidence="11 12">DSM 11518</strain>
    </source>
</reference>
<dbReference type="InterPro" id="IPR036477">
    <property type="entry name" value="Formyl_transf_N_sf"/>
</dbReference>
<dbReference type="InterPro" id="IPR005793">
    <property type="entry name" value="Formyl_trans_C"/>
</dbReference>
<evidence type="ECO:0000313" key="12">
    <source>
        <dbReference type="Proteomes" id="UP000483379"/>
    </source>
</evidence>
<dbReference type="PANTHER" id="PTHR11138:SF5">
    <property type="entry name" value="METHIONYL-TRNA FORMYLTRANSFERASE, MITOCHONDRIAL"/>
    <property type="match status" value="1"/>
</dbReference>
<dbReference type="InterPro" id="IPR001555">
    <property type="entry name" value="GART_AS"/>
</dbReference>
<dbReference type="EMBL" id="JAAIJQ010000007">
    <property type="protein sequence ID" value="NEV61010.1"/>
    <property type="molecule type" value="Genomic_DNA"/>
</dbReference>
<comment type="catalytic activity">
    <reaction evidence="7 8">
        <text>L-methionyl-tRNA(fMet) + (6R)-10-formyltetrahydrofolate = N-formyl-L-methionyl-tRNA(fMet) + (6S)-5,6,7,8-tetrahydrofolate + H(+)</text>
        <dbReference type="Rhea" id="RHEA:24380"/>
        <dbReference type="Rhea" id="RHEA-COMP:9952"/>
        <dbReference type="Rhea" id="RHEA-COMP:9953"/>
        <dbReference type="ChEBI" id="CHEBI:15378"/>
        <dbReference type="ChEBI" id="CHEBI:57453"/>
        <dbReference type="ChEBI" id="CHEBI:78530"/>
        <dbReference type="ChEBI" id="CHEBI:78844"/>
        <dbReference type="ChEBI" id="CHEBI:195366"/>
        <dbReference type="EC" id="2.1.2.9"/>
    </reaction>
</comment>
<keyword evidence="5 8" id="KW-0808">Transferase</keyword>
<name>A0A6M0JTY2_9GAMM</name>
<dbReference type="GO" id="GO:0005829">
    <property type="term" value="C:cytosol"/>
    <property type="evidence" value="ECO:0007669"/>
    <property type="project" value="TreeGrafter"/>
</dbReference>
<sequence>MKDLRVIFAGTPDFSVPPLSALLEAGVDVVAVYTQPDRPAGRGRKVQMSPVKQVALEHGIAVHQPQSLKRDPAAIDTLSALGADLMIVVAYGLLLPSAVLEAPRLGCVNIHASLLPRWRGAAPIQRAILAGDRETGVCIMRMEEGLDTGPVYHRLQTAIAPRETGGTLHDRLSELGARALMEALPGIADGSLAAEPQDDTQATYAHKLTKDEAVVDWTQPAETIERQARAFAPWPVAHTQIDGLTLRIWDAEAKPSPAPSAPPGSVVQADRAGILVATGSGVLRITRLQPAGKKPMSAGDYLNARDLGGVRLG</sequence>
<dbReference type="InterPro" id="IPR002376">
    <property type="entry name" value="Formyl_transf_N"/>
</dbReference>
<proteinExistence type="inferred from homology"/>
<dbReference type="FunFam" id="3.40.50.12230:FF:000001">
    <property type="entry name" value="Methionyl-tRNA formyltransferase"/>
    <property type="match status" value="1"/>
</dbReference>
<dbReference type="AlphaFoldDB" id="A0A6M0JTY2"/>
<dbReference type="GO" id="GO:0004479">
    <property type="term" value="F:methionyl-tRNA formyltransferase activity"/>
    <property type="evidence" value="ECO:0007669"/>
    <property type="project" value="UniProtKB-UniRule"/>
</dbReference>
<evidence type="ECO:0000259" key="9">
    <source>
        <dbReference type="Pfam" id="PF00551"/>
    </source>
</evidence>
<evidence type="ECO:0000256" key="1">
    <source>
        <dbReference type="ARBA" id="ARBA00002606"/>
    </source>
</evidence>
<dbReference type="CDD" id="cd08704">
    <property type="entry name" value="Met_tRNA_FMT_C"/>
    <property type="match status" value="1"/>
</dbReference>
<dbReference type="SUPFAM" id="SSF50486">
    <property type="entry name" value="FMT C-terminal domain-like"/>
    <property type="match status" value="1"/>
</dbReference>
<dbReference type="PROSITE" id="PS00373">
    <property type="entry name" value="GART"/>
    <property type="match status" value="1"/>
</dbReference>
<evidence type="ECO:0000313" key="11">
    <source>
        <dbReference type="EMBL" id="NEV61010.1"/>
    </source>
</evidence>
<feature type="domain" description="Formyl transferase C-terminal" evidence="10">
    <location>
        <begin position="207"/>
        <end position="304"/>
    </location>
</feature>
<dbReference type="InterPro" id="IPR011034">
    <property type="entry name" value="Formyl_transferase-like_C_sf"/>
</dbReference>
<dbReference type="Pfam" id="PF02911">
    <property type="entry name" value="Formyl_trans_C"/>
    <property type="match status" value="1"/>
</dbReference>
<evidence type="ECO:0000256" key="6">
    <source>
        <dbReference type="ARBA" id="ARBA00022917"/>
    </source>
</evidence>
<evidence type="ECO:0000256" key="8">
    <source>
        <dbReference type="HAMAP-Rule" id="MF_00182"/>
    </source>
</evidence>